<feature type="transmembrane region" description="Helical" evidence="7">
    <location>
        <begin position="12"/>
        <end position="34"/>
    </location>
</feature>
<evidence type="ECO:0000256" key="1">
    <source>
        <dbReference type="ARBA" id="ARBA00004651"/>
    </source>
</evidence>
<dbReference type="Pfam" id="PF03773">
    <property type="entry name" value="ArsP_1"/>
    <property type="match status" value="1"/>
</dbReference>
<comment type="caution">
    <text evidence="8">The sequence shown here is derived from an EMBL/GenBank/DDBJ whole genome shotgun (WGS) entry which is preliminary data.</text>
</comment>
<dbReference type="PANTHER" id="PTHR42775">
    <property type="entry name" value="PERMEASE RV2963-RELATED"/>
    <property type="match status" value="1"/>
</dbReference>
<evidence type="ECO:0000256" key="3">
    <source>
        <dbReference type="ARBA" id="ARBA00022475"/>
    </source>
</evidence>
<feature type="transmembrane region" description="Helical" evidence="7">
    <location>
        <begin position="260"/>
        <end position="277"/>
    </location>
</feature>
<reference evidence="8" key="1">
    <citation type="submission" date="2009-10" db="EMBL/GenBank/DDBJ databases">
        <title>Diversity of trophic interactions inside an arsenic-rich microbial ecosystem.</title>
        <authorList>
            <person name="Bertin P.N."/>
            <person name="Heinrich-Salmeron A."/>
            <person name="Pelletier E."/>
            <person name="Goulhen-Chollet F."/>
            <person name="Arsene-Ploetze F."/>
            <person name="Gallien S."/>
            <person name="Calteau A."/>
            <person name="Vallenet D."/>
            <person name="Casiot C."/>
            <person name="Chane-Woon-Ming B."/>
            <person name="Giloteaux L."/>
            <person name="Barakat M."/>
            <person name="Bonnefoy V."/>
            <person name="Bruneel O."/>
            <person name="Chandler M."/>
            <person name="Cleiss J."/>
            <person name="Duran R."/>
            <person name="Elbaz-Poulichet F."/>
            <person name="Fonknechten N."/>
            <person name="Lauga B."/>
            <person name="Mornico D."/>
            <person name="Ortet P."/>
            <person name="Schaeffer C."/>
            <person name="Siguier P."/>
            <person name="Alexander Thil Smith A."/>
            <person name="Van Dorsselaer A."/>
            <person name="Weissenbach J."/>
            <person name="Medigue C."/>
            <person name="Le Paslier D."/>
        </authorList>
    </citation>
    <scope>NUCLEOTIDE SEQUENCE</scope>
</reference>
<name>E6QUG6_9ZZZZ</name>
<evidence type="ECO:0000256" key="7">
    <source>
        <dbReference type="SAM" id="Phobius"/>
    </source>
</evidence>
<feature type="transmembrane region" description="Helical" evidence="7">
    <location>
        <begin position="69"/>
        <end position="87"/>
    </location>
</feature>
<evidence type="ECO:0000256" key="4">
    <source>
        <dbReference type="ARBA" id="ARBA00022692"/>
    </source>
</evidence>
<dbReference type="EMBL" id="CABR01000112">
    <property type="protein sequence ID" value="CBI10889.1"/>
    <property type="molecule type" value="Genomic_DNA"/>
</dbReference>
<feature type="transmembrane region" description="Helical" evidence="7">
    <location>
        <begin position="289"/>
        <end position="311"/>
    </location>
</feature>
<dbReference type="PANTHER" id="PTHR42775:SF1">
    <property type="entry name" value="PERMEASE RV2963-RELATED"/>
    <property type="match status" value="1"/>
</dbReference>
<keyword evidence="6 7" id="KW-0472">Membrane</keyword>
<evidence type="ECO:0000256" key="5">
    <source>
        <dbReference type="ARBA" id="ARBA00022989"/>
    </source>
</evidence>
<organism evidence="8">
    <name type="scientific">mine drainage metagenome</name>
    <dbReference type="NCBI Taxonomy" id="410659"/>
    <lineage>
        <taxon>unclassified sequences</taxon>
        <taxon>metagenomes</taxon>
        <taxon>ecological metagenomes</taxon>
    </lineage>
</organism>
<evidence type="ECO:0000256" key="2">
    <source>
        <dbReference type="ARBA" id="ARBA00006386"/>
    </source>
</evidence>
<sequence>MMTTEVERPVPVLPAWRAWVVPVLFVLAWALLYAQLAPVTDAFMHRLTLSPQSHLYSAVSFFAFEVPKVLMLLTLIVFFVGVIQTFVTPEKTRALLAGKHQGVGNVMAATLGIVTPFCSCSAVPLFIGFLTAGVPLGVTFSFLVSAPMVNEVALVLLFGMFGWKIASIYMGLGLVVAMVAGWVIGWMNPVHWVEPWVYDIPAVSLTENKLDWSARFSQGWHHMRDIVLKVFPYIIAGVGVGAWIHGYVPEDFMAHIMGKTAWWSVPLAVLIGVPMYSNAAGMIPVVQALLGKGAALGTTLAFMMSVTALSFPEFMILKKVMKTQLIALFAGVVTVGIVLVGFVFNAMM</sequence>
<keyword evidence="5 7" id="KW-1133">Transmembrane helix</keyword>
<evidence type="ECO:0000256" key="6">
    <source>
        <dbReference type="ARBA" id="ARBA00023136"/>
    </source>
</evidence>
<keyword evidence="3" id="KW-1003">Cell membrane</keyword>
<feature type="transmembrane region" description="Helical" evidence="7">
    <location>
        <begin position="138"/>
        <end position="161"/>
    </location>
</feature>
<gene>
    <name evidence="8" type="ORF">CARN7_1692</name>
</gene>
<feature type="transmembrane region" description="Helical" evidence="7">
    <location>
        <begin position="323"/>
        <end position="344"/>
    </location>
</feature>
<accession>E6QUG6</accession>
<dbReference type="InterPro" id="IPR005524">
    <property type="entry name" value="DUF318"/>
</dbReference>
<feature type="transmembrane region" description="Helical" evidence="7">
    <location>
        <begin position="168"/>
        <end position="187"/>
    </location>
</feature>
<keyword evidence="4 7" id="KW-0812">Transmembrane</keyword>
<proteinExistence type="inferred from homology"/>
<feature type="transmembrane region" description="Helical" evidence="7">
    <location>
        <begin position="230"/>
        <end position="248"/>
    </location>
</feature>
<evidence type="ECO:0000313" key="8">
    <source>
        <dbReference type="EMBL" id="CBI10889.1"/>
    </source>
</evidence>
<protein>
    <submittedName>
        <fullName evidence="8">Permease</fullName>
    </submittedName>
</protein>
<dbReference type="InterPro" id="IPR053166">
    <property type="entry name" value="UPF0718_permease"/>
</dbReference>
<comment type="subcellular location">
    <subcellularLocation>
        <location evidence="1">Cell membrane</location>
        <topology evidence="1">Multi-pass membrane protein</topology>
    </subcellularLocation>
</comment>
<dbReference type="AlphaFoldDB" id="E6QUG6"/>
<feature type="transmembrane region" description="Helical" evidence="7">
    <location>
        <begin position="108"/>
        <end position="132"/>
    </location>
</feature>
<comment type="similarity">
    <text evidence="2">Belongs to the UPF0718 family.</text>
</comment>
<dbReference type="GO" id="GO:0005886">
    <property type="term" value="C:plasma membrane"/>
    <property type="evidence" value="ECO:0007669"/>
    <property type="project" value="UniProtKB-SubCell"/>
</dbReference>